<feature type="non-terminal residue" evidence="2">
    <location>
        <position position="1"/>
    </location>
</feature>
<sequence>WVKGYNGHHGNEMADLLVGQGAEQEIHDSVDLSVPEELRITGCQLTWVDTEDRAQ</sequence>
<protein>
    <recommendedName>
        <fullName evidence="1">RNase H type-1 domain-containing protein</fullName>
    </recommendedName>
</protein>
<dbReference type="OrthoDB" id="407198at2759"/>
<name>A0A371DPC1_9APHY</name>
<dbReference type="Proteomes" id="UP000256964">
    <property type="component" value="Unassembled WGS sequence"/>
</dbReference>
<organism evidence="2 3">
    <name type="scientific">Lentinus brumalis</name>
    <dbReference type="NCBI Taxonomy" id="2498619"/>
    <lineage>
        <taxon>Eukaryota</taxon>
        <taxon>Fungi</taxon>
        <taxon>Dikarya</taxon>
        <taxon>Basidiomycota</taxon>
        <taxon>Agaricomycotina</taxon>
        <taxon>Agaricomycetes</taxon>
        <taxon>Polyporales</taxon>
        <taxon>Polyporaceae</taxon>
        <taxon>Lentinus</taxon>
    </lineage>
</organism>
<evidence type="ECO:0000313" key="2">
    <source>
        <dbReference type="EMBL" id="RDX54386.1"/>
    </source>
</evidence>
<dbReference type="GO" id="GO:0003676">
    <property type="term" value="F:nucleic acid binding"/>
    <property type="evidence" value="ECO:0007669"/>
    <property type="project" value="InterPro"/>
</dbReference>
<proteinExistence type="predicted"/>
<gene>
    <name evidence="2" type="ORF">OH76DRAFT_1341855</name>
</gene>
<dbReference type="PROSITE" id="PS50879">
    <property type="entry name" value="RNASE_H_1"/>
    <property type="match status" value="1"/>
</dbReference>
<feature type="domain" description="RNase H type-1" evidence="1">
    <location>
        <begin position="1"/>
        <end position="23"/>
    </location>
</feature>
<evidence type="ECO:0000259" key="1">
    <source>
        <dbReference type="PROSITE" id="PS50879"/>
    </source>
</evidence>
<dbReference type="InterPro" id="IPR002156">
    <property type="entry name" value="RNaseH_domain"/>
</dbReference>
<evidence type="ECO:0000313" key="3">
    <source>
        <dbReference type="Proteomes" id="UP000256964"/>
    </source>
</evidence>
<accession>A0A371DPC1</accession>
<dbReference type="GO" id="GO:0004523">
    <property type="term" value="F:RNA-DNA hybrid ribonuclease activity"/>
    <property type="evidence" value="ECO:0007669"/>
    <property type="project" value="InterPro"/>
</dbReference>
<dbReference type="AlphaFoldDB" id="A0A371DPC1"/>
<dbReference type="EMBL" id="KZ857385">
    <property type="protein sequence ID" value="RDX54386.1"/>
    <property type="molecule type" value="Genomic_DNA"/>
</dbReference>
<reference evidence="2 3" key="1">
    <citation type="journal article" date="2018" name="Biotechnol. Biofuels">
        <title>Integrative visual omics of the white-rot fungus Polyporus brumalis exposes the biotechnological potential of its oxidative enzymes for delignifying raw plant biomass.</title>
        <authorList>
            <person name="Miyauchi S."/>
            <person name="Rancon A."/>
            <person name="Drula E."/>
            <person name="Hage H."/>
            <person name="Chaduli D."/>
            <person name="Favel A."/>
            <person name="Grisel S."/>
            <person name="Henrissat B."/>
            <person name="Herpoel-Gimbert I."/>
            <person name="Ruiz-Duenas F.J."/>
            <person name="Chevret D."/>
            <person name="Hainaut M."/>
            <person name="Lin J."/>
            <person name="Wang M."/>
            <person name="Pangilinan J."/>
            <person name="Lipzen A."/>
            <person name="Lesage-Meessen L."/>
            <person name="Navarro D."/>
            <person name="Riley R."/>
            <person name="Grigoriev I.V."/>
            <person name="Zhou S."/>
            <person name="Raouche S."/>
            <person name="Rosso M.N."/>
        </authorList>
    </citation>
    <scope>NUCLEOTIDE SEQUENCE [LARGE SCALE GENOMIC DNA]</scope>
    <source>
        <strain evidence="2 3">BRFM 1820</strain>
    </source>
</reference>
<keyword evidence="3" id="KW-1185">Reference proteome</keyword>